<dbReference type="STRING" id="95161.SAMN05660874_02889"/>
<evidence type="ECO:0000313" key="2">
    <source>
        <dbReference type="Proteomes" id="UP000198852"/>
    </source>
</evidence>
<protein>
    <submittedName>
        <fullName evidence="1">Acyl-coenzyme A thioesterase PaaI, contains HGG motif</fullName>
    </submittedName>
</protein>
<organism evidence="1 2">
    <name type="scientific">Saccharopolyspora flava</name>
    <dbReference type="NCBI Taxonomy" id="95161"/>
    <lineage>
        <taxon>Bacteria</taxon>
        <taxon>Bacillati</taxon>
        <taxon>Actinomycetota</taxon>
        <taxon>Actinomycetes</taxon>
        <taxon>Pseudonocardiales</taxon>
        <taxon>Pseudonocardiaceae</taxon>
        <taxon>Saccharopolyspora</taxon>
    </lineage>
</organism>
<dbReference type="RefSeq" id="WP_093417554.1">
    <property type="nucleotide sequence ID" value="NZ_FOZX01000004.1"/>
</dbReference>
<dbReference type="Proteomes" id="UP000198852">
    <property type="component" value="Unassembled WGS sequence"/>
</dbReference>
<dbReference type="InterPro" id="IPR027961">
    <property type="entry name" value="DUF4442"/>
</dbReference>
<gene>
    <name evidence="1" type="ORF">SAMN05660874_02889</name>
</gene>
<dbReference type="Pfam" id="PF14539">
    <property type="entry name" value="DUF4442"/>
    <property type="match status" value="1"/>
</dbReference>
<dbReference type="InterPro" id="IPR029069">
    <property type="entry name" value="HotDog_dom_sf"/>
</dbReference>
<name>A0A1I6S4T8_9PSEU</name>
<sequence length="158" mass="17568">MSTQTPTHALWTKLSGIPGGRALFSLSVSLKAPYFRTVLPSIREMKPGRCVVTSPKWWGVHNHIGTYHAIAACNLAEVAMGMVAEATVPTSHRWLPKKMRVDYVAKAETSMRAVAELESIPEFGDEGQEVDVPVNVYDKHDEVVVRAVITIWVTRKKK</sequence>
<dbReference type="AlphaFoldDB" id="A0A1I6S4T8"/>
<dbReference type="SUPFAM" id="SSF54637">
    <property type="entry name" value="Thioesterase/thiol ester dehydrase-isomerase"/>
    <property type="match status" value="1"/>
</dbReference>
<proteinExistence type="predicted"/>
<evidence type="ECO:0000313" key="1">
    <source>
        <dbReference type="EMBL" id="SFS71961.1"/>
    </source>
</evidence>
<reference evidence="2" key="1">
    <citation type="submission" date="2016-10" db="EMBL/GenBank/DDBJ databases">
        <authorList>
            <person name="Varghese N."/>
            <person name="Submissions S."/>
        </authorList>
    </citation>
    <scope>NUCLEOTIDE SEQUENCE [LARGE SCALE GENOMIC DNA]</scope>
    <source>
        <strain evidence="2">DSM 44771</strain>
    </source>
</reference>
<dbReference type="EMBL" id="FOZX01000004">
    <property type="protein sequence ID" value="SFS71961.1"/>
    <property type="molecule type" value="Genomic_DNA"/>
</dbReference>
<dbReference type="Gene3D" id="3.10.129.10">
    <property type="entry name" value="Hotdog Thioesterase"/>
    <property type="match status" value="1"/>
</dbReference>
<dbReference type="OrthoDB" id="793353at2"/>
<keyword evidence="2" id="KW-1185">Reference proteome</keyword>
<accession>A0A1I6S4T8</accession>
<dbReference type="CDD" id="cd03443">
    <property type="entry name" value="PaaI_thioesterase"/>
    <property type="match status" value="1"/>
</dbReference>